<dbReference type="EMBL" id="JBIRGQ010000017">
    <property type="protein sequence ID" value="MFH8551921.1"/>
    <property type="molecule type" value="Genomic_DNA"/>
</dbReference>
<gene>
    <name evidence="1" type="ORF">ACH4F9_43800</name>
</gene>
<accession>A0ABW7R3R8</accession>
<keyword evidence="2" id="KW-1185">Reference proteome</keyword>
<dbReference type="RefSeq" id="WP_397719042.1">
    <property type="nucleotide sequence ID" value="NZ_JBIRGN010000017.1"/>
</dbReference>
<dbReference type="SUPFAM" id="SSF55298">
    <property type="entry name" value="YjgF-like"/>
    <property type="match status" value="1"/>
</dbReference>
<evidence type="ECO:0000313" key="2">
    <source>
        <dbReference type="Proteomes" id="UP001610818"/>
    </source>
</evidence>
<dbReference type="Pfam" id="PF01042">
    <property type="entry name" value="Ribonuc_L-PSP"/>
    <property type="match status" value="1"/>
</dbReference>
<dbReference type="CDD" id="cd06154">
    <property type="entry name" value="YjgF_YER057c_UK114_like_6"/>
    <property type="match status" value="1"/>
</dbReference>
<dbReference type="PANTHER" id="PTHR43857:SF1">
    <property type="entry name" value="YJGH FAMILY PROTEIN"/>
    <property type="match status" value="1"/>
</dbReference>
<organism evidence="1 2">
    <name type="scientific">Streptomyces longisporoflavus</name>
    <dbReference type="NCBI Taxonomy" id="28044"/>
    <lineage>
        <taxon>Bacteria</taxon>
        <taxon>Bacillati</taxon>
        <taxon>Actinomycetota</taxon>
        <taxon>Actinomycetes</taxon>
        <taxon>Kitasatosporales</taxon>
        <taxon>Streptomycetaceae</taxon>
        <taxon>Streptomyces</taxon>
    </lineage>
</organism>
<proteinExistence type="predicted"/>
<dbReference type="InterPro" id="IPR035959">
    <property type="entry name" value="RutC-like_sf"/>
</dbReference>
<protein>
    <submittedName>
        <fullName evidence="1">RidA family protein</fullName>
    </submittedName>
</protein>
<name>A0ABW7R3R8_9ACTN</name>
<dbReference type="Proteomes" id="UP001610818">
    <property type="component" value="Unassembled WGS sequence"/>
</dbReference>
<dbReference type="PANTHER" id="PTHR43857">
    <property type="entry name" value="BLR7761 PROTEIN"/>
    <property type="match status" value="1"/>
</dbReference>
<reference evidence="1 2" key="1">
    <citation type="submission" date="2024-10" db="EMBL/GenBank/DDBJ databases">
        <title>The Natural Products Discovery Center: Release of the First 8490 Sequenced Strains for Exploring Actinobacteria Biosynthetic Diversity.</title>
        <authorList>
            <person name="Kalkreuter E."/>
            <person name="Kautsar S.A."/>
            <person name="Yang D."/>
            <person name="Bader C.D."/>
            <person name="Teijaro C.N."/>
            <person name="Fluegel L."/>
            <person name="Davis C.M."/>
            <person name="Simpson J.R."/>
            <person name="Lauterbach L."/>
            <person name="Steele A.D."/>
            <person name="Gui C."/>
            <person name="Meng S."/>
            <person name="Li G."/>
            <person name="Viehrig K."/>
            <person name="Ye F."/>
            <person name="Su P."/>
            <person name="Kiefer A.F."/>
            <person name="Nichols A."/>
            <person name="Cepeda A.J."/>
            <person name="Yan W."/>
            <person name="Fan B."/>
            <person name="Jiang Y."/>
            <person name="Adhikari A."/>
            <person name="Zheng C.-J."/>
            <person name="Schuster L."/>
            <person name="Cowan T.M."/>
            <person name="Smanski M.J."/>
            <person name="Chevrette M.G."/>
            <person name="De Carvalho L.P.S."/>
            <person name="Shen B."/>
        </authorList>
    </citation>
    <scope>NUCLEOTIDE SEQUENCE [LARGE SCALE GENOMIC DNA]</scope>
    <source>
        <strain evidence="1 2">NPDC017990</strain>
    </source>
</reference>
<dbReference type="Gene3D" id="3.30.1330.40">
    <property type="entry name" value="RutC-like"/>
    <property type="match status" value="1"/>
</dbReference>
<dbReference type="InterPro" id="IPR006175">
    <property type="entry name" value="YjgF/YER057c/UK114"/>
</dbReference>
<evidence type="ECO:0000313" key="1">
    <source>
        <dbReference type="EMBL" id="MFH8551921.1"/>
    </source>
</evidence>
<comment type="caution">
    <text evidence="1">The sequence shown here is derived from an EMBL/GenBank/DDBJ whole genome shotgun (WGS) entry which is preliminary data.</text>
</comment>
<sequence>MTEQNTGTRRLFPSGSPFEALVGFSRAVRVGDLVFVSGTTASGPDGPIGGADAGKQAAEVLDRISSALKDAGSDVADVVRTRVYLTDIKQFDEVAKAHADVFGDIRPASAFVEVSALANPALLVEIEADAITSTTN</sequence>